<name>A0A6J6VJ58_9ZZZZ</name>
<feature type="region of interest" description="Disordered" evidence="1">
    <location>
        <begin position="200"/>
        <end position="225"/>
    </location>
</feature>
<dbReference type="PANTHER" id="PTHR34819">
    <property type="entry name" value="LARGE CYSTEINE-RICH PERIPLASMIC PROTEIN OMCB"/>
    <property type="match status" value="1"/>
</dbReference>
<evidence type="ECO:0000256" key="1">
    <source>
        <dbReference type="SAM" id="MobiDB-lite"/>
    </source>
</evidence>
<keyword evidence="2" id="KW-1133">Transmembrane helix</keyword>
<feature type="compositionally biased region" description="Low complexity" evidence="1">
    <location>
        <begin position="340"/>
        <end position="356"/>
    </location>
</feature>
<feature type="compositionally biased region" description="Polar residues" evidence="1">
    <location>
        <begin position="200"/>
        <end position="209"/>
    </location>
</feature>
<organism evidence="4">
    <name type="scientific">freshwater metagenome</name>
    <dbReference type="NCBI Taxonomy" id="449393"/>
    <lineage>
        <taxon>unclassified sequences</taxon>
        <taxon>metagenomes</taxon>
        <taxon>ecological metagenomes</taxon>
    </lineage>
</organism>
<feature type="transmembrane region" description="Helical" evidence="2">
    <location>
        <begin position="745"/>
        <end position="765"/>
    </location>
</feature>
<evidence type="ECO:0000313" key="4">
    <source>
        <dbReference type="EMBL" id="CAB4772471.1"/>
    </source>
</evidence>
<dbReference type="AlphaFoldDB" id="A0A6J6VJ58"/>
<feature type="domain" description="DUF11" evidence="3">
    <location>
        <begin position="106"/>
        <end position="227"/>
    </location>
</feature>
<sequence>MTNAGPSDAAADIVVNDSLPAGLTFVSASGSGWVCTHNGSDITCTRSATLATGGTASDITVVAAVDPSAGPDTVFNTATVESTTTHDPDKENNTSTDELIVNDSTDISIAKSTTGANPVRAGSRTEFSIVVTNHGPSTADDVIVTDTLPLGFSDISLTENGWTCEPIVGNKVVCRLAELVPGTSPTLKISAQVTSDVNGGSTLTNSAAVTTDTPDDDPSNNADDSTVDVSAAADLVLTKTAPTERIEAGESGVYTIAVSNNGPSNASADIVVVDTLPVNLTYASNNGPWDCVPGAVTGAGQVVTCTLLDAQGVPAGGDAPELSMLVDFNADADAGDYTNTASVSSPTDDPDPSNNDDSARITIGRQVDLVTTKLHTGDVKVGENLTFTIRVTNKGPSQAREIVSTDTLPTGLEFVEANGDGDWNCDESAGTVTCALKTPLEPLAYAEYTVTAKVLASAYPSVTNTATAESDITDDFQPDNTARDDVSVPALVDLKIVKSHTGNFTTGSTGTYTVTVTNAGLTSDPAPITVTDTLPNGLTYVSGTGTGWSCSSVGQAITCVHAAALAKGASARITIKVNVLPSAAPGVTNTASVSSESEDVDPSNNTDSDPTTVDEVSALAIAKEALSYKGTTAVYRIKVTNNGPSVTTTQVIIHDYLPAELTYVSSEGIYWACGTVGQTVTCSNDQPLAVGQTISVNITTSVKVGATGTIVNVGDVTGGNMDNDSSGTVSDDAPIIVPKPLAETGAGALGMLIAGLALIGVGAAMQRVRRPQAVRN</sequence>
<dbReference type="Gene3D" id="2.60.40.740">
    <property type="match status" value="1"/>
</dbReference>
<proteinExistence type="predicted"/>
<evidence type="ECO:0000256" key="2">
    <source>
        <dbReference type="SAM" id="Phobius"/>
    </source>
</evidence>
<keyword evidence="2" id="KW-0812">Transmembrane</keyword>
<dbReference type="EMBL" id="CAEZZX010000027">
    <property type="protein sequence ID" value="CAB4772471.1"/>
    <property type="molecule type" value="Genomic_DNA"/>
</dbReference>
<dbReference type="InterPro" id="IPR051172">
    <property type="entry name" value="Chlamydia_OmcB"/>
</dbReference>
<feature type="region of interest" description="Disordered" evidence="1">
    <location>
        <begin position="337"/>
        <end position="358"/>
    </location>
</feature>
<dbReference type="Pfam" id="PF01345">
    <property type="entry name" value="DUF11"/>
    <property type="match status" value="6"/>
</dbReference>
<feature type="region of interest" description="Disordered" evidence="1">
    <location>
        <begin position="586"/>
        <end position="611"/>
    </location>
</feature>
<accession>A0A6J6VJ58</accession>
<dbReference type="PANTHER" id="PTHR34819:SF3">
    <property type="entry name" value="CELL SURFACE PROTEIN"/>
    <property type="match status" value="1"/>
</dbReference>
<feature type="domain" description="DUF11" evidence="3">
    <location>
        <begin position="493"/>
        <end position="608"/>
    </location>
</feature>
<feature type="domain" description="DUF11" evidence="3">
    <location>
        <begin position="628"/>
        <end position="726"/>
    </location>
</feature>
<dbReference type="NCBIfam" id="TIGR01451">
    <property type="entry name" value="B_ant_repeat"/>
    <property type="match status" value="6"/>
</dbReference>
<dbReference type="InterPro" id="IPR001434">
    <property type="entry name" value="OmcB-like_DUF11"/>
</dbReference>
<feature type="domain" description="DUF11" evidence="3">
    <location>
        <begin position="2"/>
        <end position="96"/>
    </location>
</feature>
<dbReference type="InterPro" id="IPR047589">
    <property type="entry name" value="DUF11_rpt"/>
</dbReference>
<feature type="domain" description="DUF11" evidence="3">
    <location>
        <begin position="370"/>
        <end position="483"/>
    </location>
</feature>
<gene>
    <name evidence="4" type="ORF">UFOPK2938_00233</name>
</gene>
<keyword evidence="2" id="KW-0472">Membrane</keyword>
<evidence type="ECO:0000259" key="3">
    <source>
        <dbReference type="Pfam" id="PF01345"/>
    </source>
</evidence>
<reference evidence="4" key="1">
    <citation type="submission" date="2020-05" db="EMBL/GenBank/DDBJ databases">
        <authorList>
            <person name="Chiriac C."/>
            <person name="Salcher M."/>
            <person name="Ghai R."/>
            <person name="Kavagutti S V."/>
        </authorList>
    </citation>
    <scope>NUCLEOTIDE SEQUENCE</scope>
</reference>
<feature type="domain" description="DUF11" evidence="3">
    <location>
        <begin position="234"/>
        <end position="361"/>
    </location>
</feature>
<protein>
    <submittedName>
        <fullName evidence="4">Unannotated protein</fullName>
    </submittedName>
</protein>